<dbReference type="InterPro" id="IPR042449">
    <property type="entry name" value="Ub-E1_IAD_1"/>
</dbReference>
<accession>A0A6B2KXD0</accession>
<dbReference type="Pfam" id="PF10585">
    <property type="entry name" value="UBA_E1_SCCH"/>
    <property type="match status" value="1"/>
</dbReference>
<dbReference type="GO" id="GO:0006511">
    <property type="term" value="P:ubiquitin-dependent protein catabolic process"/>
    <property type="evidence" value="ECO:0007669"/>
    <property type="project" value="TreeGrafter"/>
</dbReference>
<evidence type="ECO:0000256" key="3">
    <source>
        <dbReference type="ARBA" id="ARBA00022598"/>
    </source>
</evidence>
<dbReference type="GO" id="GO:0004839">
    <property type="term" value="F:ubiquitin activating enzyme activity"/>
    <property type="evidence" value="ECO:0007669"/>
    <property type="project" value="TreeGrafter"/>
</dbReference>
<evidence type="ECO:0000259" key="4">
    <source>
        <dbReference type="SMART" id="SM00985"/>
    </source>
</evidence>
<dbReference type="InterPro" id="IPR019572">
    <property type="entry name" value="UBA_E1_SCCH"/>
</dbReference>
<feature type="domain" description="Ubiquitin-activating enzyme E1 C-terminal" evidence="4">
    <location>
        <begin position="887"/>
        <end position="1009"/>
    </location>
</feature>
<dbReference type="SUPFAM" id="SSF69572">
    <property type="entry name" value="Activating enzymes of the ubiquitin-like proteins"/>
    <property type="match status" value="2"/>
</dbReference>
<dbReference type="GO" id="GO:0006974">
    <property type="term" value="P:DNA damage response"/>
    <property type="evidence" value="ECO:0007669"/>
    <property type="project" value="TreeGrafter"/>
</dbReference>
<comment type="pathway">
    <text evidence="1">Protein modification; protein ubiquitination.</text>
</comment>
<dbReference type="Pfam" id="PF00899">
    <property type="entry name" value="ThiF"/>
    <property type="match status" value="2"/>
</dbReference>
<dbReference type="InterPro" id="IPR018075">
    <property type="entry name" value="UBQ-activ_enz_E1"/>
</dbReference>
<dbReference type="Gene3D" id="3.40.50.720">
    <property type="entry name" value="NAD(P)-binding Rossmann-like Domain"/>
    <property type="match status" value="1"/>
</dbReference>
<dbReference type="NCBIfam" id="TIGR01408">
    <property type="entry name" value="Ube1"/>
    <property type="match status" value="1"/>
</dbReference>
<evidence type="ECO:0000256" key="2">
    <source>
        <dbReference type="ARBA" id="ARBA00005673"/>
    </source>
</evidence>
<protein>
    <recommendedName>
        <fullName evidence="4">Ubiquitin-activating enzyme E1 C-terminal domain-containing protein</fullName>
    </recommendedName>
</protein>
<dbReference type="Pfam" id="PF09358">
    <property type="entry name" value="E1_UFD"/>
    <property type="match status" value="1"/>
</dbReference>
<dbReference type="PANTHER" id="PTHR10953">
    <property type="entry name" value="UBIQUITIN-ACTIVATING ENZYME E1"/>
    <property type="match status" value="1"/>
</dbReference>
<dbReference type="Gene3D" id="2.40.30.180">
    <property type="entry name" value="Ubiquitin-activating enzyme E1, FCCH domain"/>
    <property type="match status" value="1"/>
</dbReference>
<evidence type="ECO:0000313" key="5">
    <source>
        <dbReference type="EMBL" id="NDV29258.1"/>
    </source>
</evidence>
<keyword evidence="3" id="KW-0436">Ligase</keyword>
<dbReference type="InterPro" id="IPR038252">
    <property type="entry name" value="UBA_E1_C_sf"/>
</dbReference>
<dbReference type="InterPro" id="IPR042063">
    <property type="entry name" value="Ubi_acti_E1_SCCH"/>
</dbReference>
<reference evidence="5" key="1">
    <citation type="journal article" date="2020" name="J. Eukaryot. Microbiol.">
        <title>De novo Sequencing, Assembly and Annotation of the Transcriptome for the Free-Living Testate Amoeba Arcella intermedia.</title>
        <authorList>
            <person name="Ribeiro G.M."/>
            <person name="Porfirio-Sousa A.L."/>
            <person name="Maurer-Alcala X.X."/>
            <person name="Katz L.A."/>
            <person name="Lahr D.J.G."/>
        </authorList>
    </citation>
    <scope>NUCLEOTIDE SEQUENCE</scope>
</reference>
<proteinExistence type="inferred from homology"/>
<dbReference type="GO" id="GO:0005634">
    <property type="term" value="C:nucleus"/>
    <property type="evidence" value="ECO:0007669"/>
    <property type="project" value="TreeGrafter"/>
</dbReference>
<dbReference type="InterPro" id="IPR045886">
    <property type="entry name" value="ThiF/MoeB/HesA"/>
</dbReference>
<dbReference type="InterPro" id="IPR035985">
    <property type="entry name" value="Ubiquitin-activating_enz"/>
</dbReference>
<dbReference type="FunFam" id="3.50.50.80:FF:000001">
    <property type="entry name" value="ubiquitin-like modifier-activating enzyme 1"/>
    <property type="match status" value="1"/>
</dbReference>
<dbReference type="Gene3D" id="1.10.10.2660">
    <property type="entry name" value="Ubiquitin-activating enzyme E1, SCCH domain"/>
    <property type="match status" value="1"/>
</dbReference>
<dbReference type="AlphaFoldDB" id="A0A6B2KXD0"/>
<comment type="similarity">
    <text evidence="2">Belongs to the ubiquitin-activating E1 family.</text>
</comment>
<dbReference type="UniPathway" id="UPA00143"/>
<dbReference type="InterPro" id="IPR018965">
    <property type="entry name" value="Ub-activating_enz_E1_C"/>
</dbReference>
<dbReference type="SMART" id="SM00985">
    <property type="entry name" value="UBA_e1_C"/>
    <property type="match status" value="1"/>
</dbReference>
<dbReference type="InterPro" id="IPR042302">
    <property type="entry name" value="E1_FCCH_sf"/>
</dbReference>
<dbReference type="FunFam" id="2.40.30.180:FF:000001">
    <property type="entry name" value="ubiquitin-like modifier-activating enzyme 1"/>
    <property type="match status" value="1"/>
</dbReference>
<dbReference type="Gene3D" id="3.10.290.60">
    <property type="entry name" value="Ubiquitin-activating enzyme E1, UFD domain"/>
    <property type="match status" value="1"/>
</dbReference>
<dbReference type="GO" id="GO:0005737">
    <property type="term" value="C:cytoplasm"/>
    <property type="evidence" value="ECO:0007669"/>
    <property type="project" value="TreeGrafter"/>
</dbReference>
<dbReference type="Gene3D" id="3.40.50.12550">
    <property type="entry name" value="Ubiquitin-activating enzyme E1, inactive adenylation domain, subdomain 2"/>
    <property type="match status" value="1"/>
</dbReference>
<dbReference type="PRINTS" id="PR01849">
    <property type="entry name" value="UBIQUITINACT"/>
</dbReference>
<dbReference type="PANTHER" id="PTHR10953:SF186">
    <property type="entry name" value="UBIQUITIN-LIKE MODIFIER-ACTIVATING ENZYME 6"/>
    <property type="match status" value="1"/>
</dbReference>
<evidence type="ECO:0000256" key="1">
    <source>
        <dbReference type="ARBA" id="ARBA00004906"/>
    </source>
</evidence>
<dbReference type="EMBL" id="GIBP01000289">
    <property type="protein sequence ID" value="NDV29258.1"/>
    <property type="molecule type" value="Transcribed_RNA"/>
</dbReference>
<sequence>MKTRMATEELNIDEALYSRQLYVLGTEAMLKMAKANVFLSGMDGLGVEIAKNVALAGIKSLTIHDTQPVTMLDLSTQFFLSESNIGQNRATVTASKLSELNPYTTIYCETHDLASADLTYFDKFTCVCIIGQPLEFQLKVNQYCHSKGIKFISSEARGCFGVVFNDFGNDFEVFDATGEELPEATIASITQDEKGLVTCVQGERHNFESDQFVIFSEVEGMTELNGTTHQITVDTPFSFRIGDTRGFSAHTRGGLAKQRRTVQKISFKTLGESLEEPEIAFVDGAKFANPAQLHIAYQALHKYRTVHKEYPAPWDPSVIQEFLQIAEEINSKTKAKVESLDKELLTKAAFTSRGQIVGITGYFGGVVAQEILKAISGKFTPLKQWQYIDCAEIVPSVTEIDEGNRPANNRNDSVRIVIGQKNVELLANGKLFMIGCGAIGCEMLKNFAMIGFGTKGLITVTDNDLIEKSNLNRQFLFRPNDISHPKSIRASAAVKVMNPDLNIEAHTHKVCKDSENIYTDEFFGKQDIIVNALDNVEARLYVDSRCVDNGKPLMESGTMGTKGHVQNILPHKTSNYAMTNDPPEAGFPFCTLKSFPSKIEHTIQWGRDKFQATFTLKPREISQFLVDSKSEGYWERLKAKNIAKPDLQRCIKLLTLRPKSFEECVAIAVNKFNSYFRNNILQLLYIYPEDYVKDNHLFWSPPRRIPKVVHFDPQNQTHLDFVAHCSSLFAKIYKLDSLIEADHEVIRKMAQAVPVTPYEIKKDKYIETDEKASQDQAREAKLLKETYNEGEMDAMIARLKELSETAPEMACEEFEKDVDENHHIDFITASSNIRAGQYGIELADRLKTKKIAGKIIPAMATTTAAVAGLVTIELIKVIIGIQNIEIFKNAWMNLALPLVMLSEPQACPVTKIKDDLTITLWTKRWEVKKGNLPLGQFIYHFKKEYGLNVSGVFYGVNMVYADIFPAHKQRLPYKMSRLLEVPEETQFVDLDCSFTKVGTNEEVTTVPKVRVYLK</sequence>
<dbReference type="InterPro" id="IPR000594">
    <property type="entry name" value="ThiF_NAD_FAD-bd"/>
</dbReference>
<organism evidence="5">
    <name type="scientific">Arcella intermedia</name>
    <dbReference type="NCBI Taxonomy" id="1963864"/>
    <lineage>
        <taxon>Eukaryota</taxon>
        <taxon>Amoebozoa</taxon>
        <taxon>Tubulinea</taxon>
        <taxon>Elardia</taxon>
        <taxon>Arcellinida</taxon>
        <taxon>Sphaerothecina</taxon>
        <taxon>Arcellidae</taxon>
        <taxon>Arcella</taxon>
    </lineage>
</organism>
<name>A0A6B2KXD0_9EUKA</name>
<dbReference type="InterPro" id="IPR000011">
    <property type="entry name" value="UBQ/SUMO-activ_enz_E1-like"/>
</dbReference>
<dbReference type="Gene3D" id="3.50.50.80">
    <property type="entry name" value="Ubiquitin-activating enzyme E1, inactive adenylation domain, subdomain 1"/>
    <property type="match status" value="1"/>
</dbReference>